<dbReference type="Gene3D" id="1.10.10.60">
    <property type="entry name" value="Homeodomain-like"/>
    <property type="match status" value="1"/>
</dbReference>
<evidence type="ECO:0000259" key="5">
    <source>
        <dbReference type="PROSITE" id="PS01124"/>
    </source>
</evidence>
<dbReference type="PROSITE" id="PS01124">
    <property type="entry name" value="HTH_ARAC_FAMILY_2"/>
    <property type="match status" value="1"/>
</dbReference>
<dbReference type="InterPro" id="IPR035418">
    <property type="entry name" value="AraC-bd_2"/>
</dbReference>
<proteinExistence type="predicted"/>
<dbReference type="SUPFAM" id="SSF46689">
    <property type="entry name" value="Homeodomain-like"/>
    <property type="match status" value="1"/>
</dbReference>
<keyword evidence="2" id="KW-0238">DNA-binding</keyword>
<keyword evidence="1" id="KW-0805">Transcription regulation</keyword>
<dbReference type="Pfam" id="PF14525">
    <property type="entry name" value="AraC_binding_2"/>
    <property type="match status" value="1"/>
</dbReference>
<dbReference type="Pfam" id="PF12833">
    <property type="entry name" value="HTH_18"/>
    <property type="match status" value="1"/>
</dbReference>
<dbReference type="InterPro" id="IPR018060">
    <property type="entry name" value="HTH_AraC"/>
</dbReference>
<evidence type="ECO:0000313" key="6">
    <source>
        <dbReference type="EMBL" id="PJJ63587.1"/>
    </source>
</evidence>
<dbReference type="Proteomes" id="UP000230161">
    <property type="component" value="Unassembled WGS sequence"/>
</dbReference>
<dbReference type="SMART" id="SM00342">
    <property type="entry name" value="HTH_ARAC"/>
    <property type="match status" value="1"/>
</dbReference>
<evidence type="ECO:0000256" key="2">
    <source>
        <dbReference type="ARBA" id="ARBA00023125"/>
    </source>
</evidence>
<sequence>MARPADRSFTPRRPTRASVSGREAIEFLSWHSRITTDSPESFHAMLNAVVFDDMTITRLRHTPATVERTRQLVDSLVVGSTLIFVKTGLLWVSQGDSSFELTAGSVGILSGYEPYTFVNPEPVDATLVVLRRGAFAMNGLPGFEQEARLLRSTSLSRSTSLLLEGLSADFPRPGSVEGTATQRAVQHLLIGILLGSHEENSRVDKRNAATIAQAMVFMAANSGKADLTTADIANASGVSIRHLQRILAATGTSIAQVLRDNRLRAACGLLVDEAWKTSTLEHIALASGFGGAGRMRRTFQTAYGMTPAEYRANPPSGTASALQPVPSPPGR</sequence>
<reference evidence="6 7" key="1">
    <citation type="submission" date="2017-11" db="EMBL/GenBank/DDBJ databases">
        <title>Genomic Encyclopedia of Archaeal and Bacterial Type Strains, Phase II (KMG-II): From Individual Species to Whole Genera.</title>
        <authorList>
            <person name="Goeker M."/>
        </authorList>
    </citation>
    <scope>NUCLEOTIDE SEQUENCE [LARGE SCALE GENOMIC DNA]</scope>
    <source>
        <strain evidence="6 7">DSM 25625</strain>
    </source>
</reference>
<dbReference type="GO" id="GO:0043565">
    <property type="term" value="F:sequence-specific DNA binding"/>
    <property type="evidence" value="ECO:0007669"/>
    <property type="project" value="InterPro"/>
</dbReference>
<feature type="region of interest" description="Disordered" evidence="4">
    <location>
        <begin position="311"/>
        <end position="331"/>
    </location>
</feature>
<dbReference type="RefSeq" id="WP_100344068.1">
    <property type="nucleotide sequence ID" value="NZ_PGFB01000002.1"/>
</dbReference>
<evidence type="ECO:0000256" key="4">
    <source>
        <dbReference type="SAM" id="MobiDB-lite"/>
    </source>
</evidence>
<dbReference type="EMBL" id="PGFB01000002">
    <property type="protein sequence ID" value="PJJ63587.1"/>
    <property type="molecule type" value="Genomic_DNA"/>
</dbReference>
<evidence type="ECO:0000256" key="3">
    <source>
        <dbReference type="ARBA" id="ARBA00023163"/>
    </source>
</evidence>
<keyword evidence="3" id="KW-0804">Transcription</keyword>
<accession>A0A2M9BZR7</accession>
<dbReference type="AlphaFoldDB" id="A0A2M9BZR7"/>
<dbReference type="PANTHER" id="PTHR46796:SF6">
    <property type="entry name" value="ARAC SUBFAMILY"/>
    <property type="match status" value="1"/>
</dbReference>
<dbReference type="InterPro" id="IPR050204">
    <property type="entry name" value="AraC_XylS_family_regulators"/>
</dbReference>
<dbReference type="GO" id="GO:0003700">
    <property type="term" value="F:DNA-binding transcription factor activity"/>
    <property type="evidence" value="ECO:0007669"/>
    <property type="project" value="InterPro"/>
</dbReference>
<dbReference type="OrthoDB" id="9799345at2"/>
<evidence type="ECO:0000313" key="7">
    <source>
        <dbReference type="Proteomes" id="UP000230161"/>
    </source>
</evidence>
<keyword evidence="7" id="KW-1185">Reference proteome</keyword>
<comment type="caution">
    <text evidence="6">The sequence shown here is derived from an EMBL/GenBank/DDBJ whole genome shotgun (WGS) entry which is preliminary data.</text>
</comment>
<dbReference type="InterPro" id="IPR009057">
    <property type="entry name" value="Homeodomain-like_sf"/>
</dbReference>
<gene>
    <name evidence="6" type="ORF">CLV54_1257</name>
</gene>
<name>A0A2M9BZR7_9MICO</name>
<feature type="domain" description="HTH araC/xylS-type" evidence="5">
    <location>
        <begin position="212"/>
        <end position="313"/>
    </location>
</feature>
<evidence type="ECO:0000256" key="1">
    <source>
        <dbReference type="ARBA" id="ARBA00023015"/>
    </source>
</evidence>
<dbReference type="PANTHER" id="PTHR46796">
    <property type="entry name" value="HTH-TYPE TRANSCRIPTIONAL ACTIVATOR RHAS-RELATED"/>
    <property type="match status" value="1"/>
</dbReference>
<organism evidence="6 7">
    <name type="scientific">Compostimonas suwonensis</name>
    <dbReference type="NCBI Taxonomy" id="1048394"/>
    <lineage>
        <taxon>Bacteria</taxon>
        <taxon>Bacillati</taxon>
        <taxon>Actinomycetota</taxon>
        <taxon>Actinomycetes</taxon>
        <taxon>Micrococcales</taxon>
        <taxon>Microbacteriaceae</taxon>
        <taxon>Compostimonas</taxon>
    </lineage>
</organism>
<protein>
    <submittedName>
        <fullName evidence="6">AraC-like protein</fullName>
    </submittedName>
</protein>